<feature type="non-terminal residue" evidence="1">
    <location>
        <position position="1"/>
    </location>
</feature>
<name>A0A3B0XS03_9ZZZZ</name>
<dbReference type="EMBL" id="UOFJ01000564">
    <property type="protein sequence ID" value="VAW71028.1"/>
    <property type="molecule type" value="Genomic_DNA"/>
</dbReference>
<reference evidence="1" key="1">
    <citation type="submission" date="2018-06" db="EMBL/GenBank/DDBJ databases">
        <authorList>
            <person name="Zhirakovskaya E."/>
        </authorList>
    </citation>
    <scope>NUCLEOTIDE SEQUENCE</scope>
</reference>
<protein>
    <submittedName>
        <fullName evidence="1">Uncharacterized protein</fullName>
    </submittedName>
</protein>
<accession>A0A3B0XS03</accession>
<organism evidence="1">
    <name type="scientific">hydrothermal vent metagenome</name>
    <dbReference type="NCBI Taxonomy" id="652676"/>
    <lineage>
        <taxon>unclassified sequences</taxon>
        <taxon>metagenomes</taxon>
        <taxon>ecological metagenomes</taxon>
    </lineage>
</organism>
<evidence type="ECO:0000313" key="1">
    <source>
        <dbReference type="EMBL" id="VAW71028.1"/>
    </source>
</evidence>
<dbReference type="AlphaFoldDB" id="A0A3B0XS03"/>
<gene>
    <name evidence="1" type="ORF">MNBD_GAMMA10-2020</name>
</gene>
<sequence>CRVASSEADPPKLNVKKVDPLRLIPPTAYNYPLRFFTAEDAEYTEKSRKQRKAAGQHKPSAPSVPSVVMIFCSVNSLVPGANRCMIDIKLPYSL</sequence>
<proteinExistence type="predicted"/>